<evidence type="ECO:0000313" key="3">
    <source>
        <dbReference type="Proteomes" id="UP000738359"/>
    </source>
</evidence>
<sequence length="159" mass="17766">MLSGRSAAERAERRAAKTQSLYVATPTSFGSNTSSSFLHQQQQQLQQQQQPHPGYGQSKSAFLPHHNDSSNNRPSKSPKKTRPFSMMLLHSQEDPSRQRQEGYPAEHLQQQLHQPLNESDEDAVADGHSLTSTIEYGDSDLKDVDANTQMLIAHLTDLD</sequence>
<reference evidence="2" key="1">
    <citation type="journal article" date="2020" name="Fungal Divers.">
        <title>Resolving the Mortierellaceae phylogeny through synthesis of multi-gene phylogenetics and phylogenomics.</title>
        <authorList>
            <person name="Vandepol N."/>
            <person name="Liber J."/>
            <person name="Desiro A."/>
            <person name="Na H."/>
            <person name="Kennedy M."/>
            <person name="Barry K."/>
            <person name="Grigoriev I.V."/>
            <person name="Miller A.N."/>
            <person name="O'Donnell K."/>
            <person name="Stajich J.E."/>
            <person name="Bonito G."/>
        </authorList>
    </citation>
    <scope>NUCLEOTIDE SEQUENCE</scope>
    <source>
        <strain evidence="2">CK1249</strain>
    </source>
</reference>
<evidence type="ECO:0000256" key="1">
    <source>
        <dbReference type="SAM" id="MobiDB-lite"/>
    </source>
</evidence>
<name>A0A9P6J1S3_MORAP</name>
<evidence type="ECO:0000313" key="2">
    <source>
        <dbReference type="EMBL" id="KAF9957643.1"/>
    </source>
</evidence>
<feature type="compositionally biased region" description="Low complexity" evidence="1">
    <location>
        <begin position="40"/>
        <end position="50"/>
    </location>
</feature>
<proteinExistence type="predicted"/>
<feature type="compositionally biased region" description="Polar residues" evidence="1">
    <location>
        <begin position="17"/>
        <end position="39"/>
    </location>
</feature>
<feature type="compositionally biased region" description="Basic and acidic residues" evidence="1">
    <location>
        <begin position="91"/>
        <end position="100"/>
    </location>
</feature>
<comment type="caution">
    <text evidence="2">The sequence shown here is derived from an EMBL/GenBank/DDBJ whole genome shotgun (WGS) entry which is preliminary data.</text>
</comment>
<feature type="region of interest" description="Disordered" evidence="1">
    <location>
        <begin position="1"/>
        <end position="126"/>
    </location>
</feature>
<dbReference type="AlphaFoldDB" id="A0A9P6J1S3"/>
<feature type="compositionally biased region" description="Polar residues" evidence="1">
    <location>
        <begin position="108"/>
        <end position="117"/>
    </location>
</feature>
<dbReference type="Proteomes" id="UP000738359">
    <property type="component" value="Unassembled WGS sequence"/>
</dbReference>
<gene>
    <name evidence="2" type="ORF">BGZ70_009444</name>
</gene>
<dbReference type="EMBL" id="JAAAHY010000769">
    <property type="protein sequence ID" value="KAF9957643.1"/>
    <property type="molecule type" value="Genomic_DNA"/>
</dbReference>
<keyword evidence="3" id="KW-1185">Reference proteome</keyword>
<organism evidence="2 3">
    <name type="scientific">Mortierella alpina</name>
    <name type="common">Oleaginous fungus</name>
    <name type="synonym">Mortierella renispora</name>
    <dbReference type="NCBI Taxonomy" id="64518"/>
    <lineage>
        <taxon>Eukaryota</taxon>
        <taxon>Fungi</taxon>
        <taxon>Fungi incertae sedis</taxon>
        <taxon>Mucoromycota</taxon>
        <taxon>Mortierellomycotina</taxon>
        <taxon>Mortierellomycetes</taxon>
        <taxon>Mortierellales</taxon>
        <taxon>Mortierellaceae</taxon>
        <taxon>Mortierella</taxon>
    </lineage>
</organism>
<feature type="non-terminal residue" evidence="2">
    <location>
        <position position="159"/>
    </location>
</feature>
<dbReference type="OrthoDB" id="10622175at2759"/>
<accession>A0A9P6J1S3</accession>
<protein>
    <submittedName>
        <fullName evidence="2">Uncharacterized protein</fullName>
    </submittedName>
</protein>